<protein>
    <submittedName>
        <fullName evidence="2">Glycosyltransferase</fullName>
    </submittedName>
</protein>
<proteinExistence type="predicted"/>
<dbReference type="Gene3D" id="3.90.550.10">
    <property type="entry name" value="Spore Coat Polysaccharide Biosynthesis Protein SpsA, Chain A"/>
    <property type="match status" value="1"/>
</dbReference>
<dbReference type="GO" id="GO:0016740">
    <property type="term" value="F:transferase activity"/>
    <property type="evidence" value="ECO:0007669"/>
    <property type="project" value="UniProtKB-KW"/>
</dbReference>
<comment type="caution">
    <text evidence="2">The sequence shown here is derived from an EMBL/GenBank/DDBJ whole genome shotgun (WGS) entry which is preliminary data.</text>
</comment>
<dbReference type="Proteomes" id="UP000297647">
    <property type="component" value="Unassembled WGS sequence"/>
</dbReference>
<sequence length="293" mass="34009">MKFGGFIITYNRPEILLQTIDKILSQTYPPEILWVIDNSENLETDHAIASLADDRIKYYRMDYNAGPAGAAAKGLALCANENLDWIYWGDDNDPPFCQDYFDQLLRISYDKPFAGILGSVGQFFDRKKGVIKRIQTRLLEKKETLEVDYVAGGMCMLVSGKVAREGISPNPNLFFGFEDLDFCTKVQSKGYKIFVDCKLFLNARRFHDRTNFKRPNYQKKVNLNREYYSLRNLLYISDSLTLASMKKRLIQKWLLKSIYGFRFGLGYGLKNFRLIFLAFYHYKKGIMGKTIKL</sequence>
<dbReference type="SUPFAM" id="SSF53448">
    <property type="entry name" value="Nucleotide-diphospho-sugar transferases"/>
    <property type="match status" value="1"/>
</dbReference>
<dbReference type="OrthoDB" id="7665907at2"/>
<name>A0A4Y9R242_9BACT</name>
<dbReference type="InterPro" id="IPR001173">
    <property type="entry name" value="Glyco_trans_2-like"/>
</dbReference>
<feature type="domain" description="Glycosyltransferase 2-like" evidence="1">
    <location>
        <begin position="7"/>
        <end position="135"/>
    </location>
</feature>
<evidence type="ECO:0000313" key="2">
    <source>
        <dbReference type="EMBL" id="TFV97265.1"/>
    </source>
</evidence>
<dbReference type="Pfam" id="PF00535">
    <property type="entry name" value="Glycos_transf_2"/>
    <property type="match status" value="1"/>
</dbReference>
<dbReference type="RefSeq" id="WP_135069546.1">
    <property type="nucleotide sequence ID" value="NZ_SPSB01000001.1"/>
</dbReference>
<gene>
    <name evidence="2" type="ORF">E4S40_01000</name>
</gene>
<keyword evidence="2" id="KW-0808">Transferase</keyword>
<dbReference type="InterPro" id="IPR029044">
    <property type="entry name" value="Nucleotide-diphossugar_trans"/>
</dbReference>
<accession>A0A4Y9R242</accession>
<dbReference type="AlphaFoldDB" id="A0A4Y9R242"/>
<evidence type="ECO:0000259" key="1">
    <source>
        <dbReference type="Pfam" id="PF00535"/>
    </source>
</evidence>
<reference evidence="2 3" key="1">
    <citation type="submission" date="2019-03" db="EMBL/GenBank/DDBJ databases">
        <title>Algoriphagus sp. nov, a new strain isolated from root system soil of mangrove plant Kandelia.</title>
        <authorList>
            <person name="Yin Q."/>
            <person name="Wang K."/>
            <person name="Song Z."/>
        </authorList>
    </citation>
    <scope>NUCLEOTIDE SEQUENCE [LARGE SCALE GENOMIC DNA]</scope>
    <source>
        <strain evidence="2 3">XY-J91</strain>
    </source>
</reference>
<evidence type="ECO:0000313" key="3">
    <source>
        <dbReference type="Proteomes" id="UP000297647"/>
    </source>
</evidence>
<organism evidence="2 3">
    <name type="scientific">Algoriphagus kandeliae</name>
    <dbReference type="NCBI Taxonomy" id="2562278"/>
    <lineage>
        <taxon>Bacteria</taxon>
        <taxon>Pseudomonadati</taxon>
        <taxon>Bacteroidota</taxon>
        <taxon>Cytophagia</taxon>
        <taxon>Cytophagales</taxon>
        <taxon>Cyclobacteriaceae</taxon>
        <taxon>Algoriphagus</taxon>
    </lineage>
</organism>
<keyword evidence="3" id="KW-1185">Reference proteome</keyword>
<dbReference type="EMBL" id="SPSB01000001">
    <property type="protein sequence ID" value="TFV97265.1"/>
    <property type="molecule type" value="Genomic_DNA"/>
</dbReference>